<protein>
    <submittedName>
        <fullName evidence="1">Uncharacterized protein</fullName>
    </submittedName>
</protein>
<dbReference type="AlphaFoldDB" id="A0A8J2SJH3"/>
<dbReference type="EMBL" id="CAKKNE010000002">
    <property type="protein sequence ID" value="CAH0369164.1"/>
    <property type="molecule type" value="Genomic_DNA"/>
</dbReference>
<evidence type="ECO:0000313" key="1">
    <source>
        <dbReference type="EMBL" id="CAH0369164.1"/>
    </source>
</evidence>
<reference evidence="1" key="1">
    <citation type="submission" date="2021-11" db="EMBL/GenBank/DDBJ databases">
        <authorList>
            <consortium name="Genoscope - CEA"/>
            <person name="William W."/>
        </authorList>
    </citation>
    <scope>NUCLEOTIDE SEQUENCE</scope>
</reference>
<comment type="caution">
    <text evidence="1">The sequence shown here is derived from an EMBL/GenBank/DDBJ whole genome shotgun (WGS) entry which is preliminary data.</text>
</comment>
<dbReference type="Gene3D" id="3.40.50.300">
    <property type="entry name" value="P-loop containing nucleotide triphosphate hydrolases"/>
    <property type="match status" value="1"/>
</dbReference>
<evidence type="ECO:0000313" key="2">
    <source>
        <dbReference type="Proteomes" id="UP000789595"/>
    </source>
</evidence>
<sequence>MRPSTLILAAVCSHAAQETSDVTTIFVGGLPSSGTRVAAEALAHLGARGWGDAAWDSGVGCCEAMGLLARRVRSASELPTSRAFLSRSDSAALDGILRKQLHTYRRGRLTKFHARTADGGEALLVKEPELSLLLPWLPLSNASYVHVVRDGRDQALGASSGWPLELFGEALVPDKRPSHLRKLTIWAIWNTATDATLANLALPSVVVRLEDLRGKRAASTLRRMADAVLPGAVNVAAAVDALSGDLGTSGKEGTGSLARKDTVAKWRRSRHRFDAMDDLSKRALRKYGYSVRERRRRKPS</sequence>
<dbReference type="Proteomes" id="UP000789595">
    <property type="component" value="Unassembled WGS sequence"/>
</dbReference>
<proteinExistence type="predicted"/>
<dbReference type="SUPFAM" id="SSF52540">
    <property type="entry name" value="P-loop containing nucleoside triphosphate hydrolases"/>
    <property type="match status" value="1"/>
</dbReference>
<name>A0A8J2SJH3_9STRA</name>
<dbReference type="InterPro" id="IPR027417">
    <property type="entry name" value="P-loop_NTPase"/>
</dbReference>
<keyword evidence="2" id="KW-1185">Reference proteome</keyword>
<gene>
    <name evidence="1" type="ORF">PECAL_2P22750</name>
</gene>
<organism evidence="1 2">
    <name type="scientific">Pelagomonas calceolata</name>
    <dbReference type="NCBI Taxonomy" id="35677"/>
    <lineage>
        <taxon>Eukaryota</taxon>
        <taxon>Sar</taxon>
        <taxon>Stramenopiles</taxon>
        <taxon>Ochrophyta</taxon>
        <taxon>Pelagophyceae</taxon>
        <taxon>Pelagomonadales</taxon>
        <taxon>Pelagomonadaceae</taxon>
        <taxon>Pelagomonas</taxon>
    </lineage>
</organism>
<accession>A0A8J2SJH3</accession>